<protein>
    <submittedName>
        <fullName evidence="1">Uncharacterized protein</fullName>
    </submittedName>
</protein>
<dbReference type="GeneID" id="19895061"/>
<dbReference type="AlphaFoldDB" id="M7PJM7"/>
<dbReference type="OrthoDB" id="5406529at2759"/>
<dbReference type="HOGENOM" id="CLU_691026_0_0_1"/>
<organism evidence="1 2">
    <name type="scientific">Pneumocystis murina (strain B123)</name>
    <name type="common">Mouse pneumocystis pneumonia agent</name>
    <name type="synonym">Pneumocystis carinii f. sp. muris</name>
    <dbReference type="NCBI Taxonomy" id="1069680"/>
    <lineage>
        <taxon>Eukaryota</taxon>
        <taxon>Fungi</taxon>
        <taxon>Dikarya</taxon>
        <taxon>Ascomycota</taxon>
        <taxon>Taphrinomycotina</taxon>
        <taxon>Pneumocystomycetes</taxon>
        <taxon>Pneumocystaceae</taxon>
        <taxon>Pneumocystis</taxon>
    </lineage>
</organism>
<dbReference type="RefSeq" id="XP_007873293.1">
    <property type="nucleotide sequence ID" value="XM_007875102.1"/>
</dbReference>
<evidence type="ECO:0000313" key="2">
    <source>
        <dbReference type="Proteomes" id="UP000011958"/>
    </source>
</evidence>
<dbReference type="EMBL" id="AFWA02000006">
    <property type="protein sequence ID" value="EMR10664.1"/>
    <property type="molecule type" value="Genomic_DNA"/>
</dbReference>
<accession>M7PJM7</accession>
<dbReference type="VEuPathDB" id="FungiDB:PNEG_01364"/>
<name>M7PJM7_PNEMU</name>
<keyword evidence="2" id="KW-1185">Reference proteome</keyword>
<proteinExistence type="predicted"/>
<dbReference type="Proteomes" id="UP000011958">
    <property type="component" value="Unassembled WGS sequence"/>
</dbReference>
<reference evidence="2" key="1">
    <citation type="journal article" date="2016" name="Nat. Commun.">
        <title>Genome analysis of three Pneumocystis species reveals adaptation mechanisms to life exclusively in mammalian hosts.</title>
        <authorList>
            <person name="Ma L."/>
            <person name="Chen Z."/>
            <person name="Huang D.W."/>
            <person name="Kutty G."/>
            <person name="Ishihara M."/>
            <person name="Wang H."/>
            <person name="Abouelleil A."/>
            <person name="Bishop L."/>
            <person name="Davey E."/>
            <person name="Deng R."/>
            <person name="Deng X."/>
            <person name="Fan L."/>
            <person name="Fantoni G."/>
            <person name="Fitzgerald M."/>
            <person name="Gogineni E."/>
            <person name="Goldberg J.M."/>
            <person name="Handley G."/>
            <person name="Hu X."/>
            <person name="Huber C."/>
            <person name="Jiao X."/>
            <person name="Jones K."/>
            <person name="Levin J.Z."/>
            <person name="Liu Y."/>
            <person name="Macdonald P."/>
            <person name="Melnikov A."/>
            <person name="Raley C."/>
            <person name="Sassi M."/>
            <person name="Sherman B.T."/>
            <person name="Song X."/>
            <person name="Sykes S."/>
            <person name="Tran B."/>
            <person name="Walsh L."/>
            <person name="Xia Y."/>
            <person name="Yang J."/>
            <person name="Young S."/>
            <person name="Zeng Q."/>
            <person name="Zheng X."/>
            <person name="Stephens R."/>
            <person name="Nusbaum C."/>
            <person name="Birren B.W."/>
            <person name="Azadi P."/>
            <person name="Lempicki R.A."/>
            <person name="Cuomo C.A."/>
            <person name="Kovacs J.A."/>
        </authorList>
    </citation>
    <scope>NUCLEOTIDE SEQUENCE [LARGE SCALE GENOMIC DNA]</scope>
    <source>
        <strain evidence="2">B123</strain>
    </source>
</reference>
<sequence>MRFNEAKSSSPDPLDILSSSKPLYLTPNCRQSLNLSHQKLELSTEIRRIGLYVDIGSDREEVFFVSPKKTSKHTGIKTSTKKSCEIKDEGNSDISFNEIVSSCKKILDGKKKGKKKPIKQKRKTSNTQCLNTNLAFMQDVENILEAEPVKEAEIKHFDEEDTCLYNNMIFRERKNVIENHFYFDKDVMDVDNPEIISSNSTNELVKKSNNYTTNFKKLSSKKRLNIEKKEKMPNTTKILDSADAISEPNISIEPALSLFPKKNVLIEISSLSKASAERAANALTLTGRFEFESIQNQEDSDKCQEIFQEKRCWTKDEWKLLELLLIKHKKIKKTLDCFLKVNSDFSEEEVDKRLKVLLFKKKENYYLNIDKKNKLNNHIEVRNNKVSNSVFEWKNWLKW</sequence>
<evidence type="ECO:0000313" key="1">
    <source>
        <dbReference type="EMBL" id="EMR10664.1"/>
    </source>
</evidence>
<gene>
    <name evidence="1" type="ORF">PNEG_01364</name>
</gene>
<comment type="caution">
    <text evidence="1">The sequence shown here is derived from an EMBL/GenBank/DDBJ whole genome shotgun (WGS) entry which is preliminary data.</text>
</comment>